<proteinExistence type="predicted"/>
<evidence type="ECO:0000313" key="1">
    <source>
        <dbReference type="EMBL" id="KAH3795083.1"/>
    </source>
</evidence>
<evidence type="ECO:0000313" key="2">
    <source>
        <dbReference type="Proteomes" id="UP000828390"/>
    </source>
</evidence>
<sequence length="111" mass="12223">MTPRRNFGIRRGAPPPENCPSPENCPLILKGAERCPPIKSLWAENCPPIESLGAENCPPPVRIKQAEICPLTIIHWAEKCPPVSTSINMKCRASSSHLFTANSYSIINGFR</sequence>
<reference evidence="1" key="1">
    <citation type="journal article" date="2019" name="bioRxiv">
        <title>The Genome of the Zebra Mussel, Dreissena polymorpha: A Resource for Invasive Species Research.</title>
        <authorList>
            <person name="McCartney M.A."/>
            <person name="Auch B."/>
            <person name="Kono T."/>
            <person name="Mallez S."/>
            <person name="Zhang Y."/>
            <person name="Obille A."/>
            <person name="Becker A."/>
            <person name="Abrahante J.E."/>
            <person name="Garbe J."/>
            <person name="Badalamenti J.P."/>
            <person name="Herman A."/>
            <person name="Mangelson H."/>
            <person name="Liachko I."/>
            <person name="Sullivan S."/>
            <person name="Sone E.D."/>
            <person name="Koren S."/>
            <person name="Silverstein K.A.T."/>
            <person name="Beckman K.B."/>
            <person name="Gohl D.M."/>
        </authorList>
    </citation>
    <scope>NUCLEOTIDE SEQUENCE</scope>
    <source>
        <strain evidence="1">Duluth1</strain>
        <tissue evidence="1">Whole animal</tissue>
    </source>
</reference>
<name>A0A9D4FAB3_DREPO</name>
<dbReference type="EMBL" id="JAIWYP010000007">
    <property type="protein sequence ID" value="KAH3795083.1"/>
    <property type="molecule type" value="Genomic_DNA"/>
</dbReference>
<dbReference type="Proteomes" id="UP000828390">
    <property type="component" value="Unassembled WGS sequence"/>
</dbReference>
<reference evidence="1" key="2">
    <citation type="submission" date="2020-11" db="EMBL/GenBank/DDBJ databases">
        <authorList>
            <person name="McCartney M.A."/>
            <person name="Auch B."/>
            <person name="Kono T."/>
            <person name="Mallez S."/>
            <person name="Becker A."/>
            <person name="Gohl D.M."/>
            <person name="Silverstein K.A.T."/>
            <person name="Koren S."/>
            <person name="Bechman K.B."/>
            <person name="Herman A."/>
            <person name="Abrahante J.E."/>
            <person name="Garbe J."/>
        </authorList>
    </citation>
    <scope>NUCLEOTIDE SEQUENCE</scope>
    <source>
        <strain evidence="1">Duluth1</strain>
        <tissue evidence="1">Whole animal</tissue>
    </source>
</reference>
<accession>A0A9D4FAB3</accession>
<protein>
    <submittedName>
        <fullName evidence="1">Uncharacterized protein</fullName>
    </submittedName>
</protein>
<keyword evidence="2" id="KW-1185">Reference proteome</keyword>
<dbReference type="AlphaFoldDB" id="A0A9D4FAB3"/>
<comment type="caution">
    <text evidence="1">The sequence shown here is derived from an EMBL/GenBank/DDBJ whole genome shotgun (WGS) entry which is preliminary data.</text>
</comment>
<organism evidence="1 2">
    <name type="scientific">Dreissena polymorpha</name>
    <name type="common">Zebra mussel</name>
    <name type="synonym">Mytilus polymorpha</name>
    <dbReference type="NCBI Taxonomy" id="45954"/>
    <lineage>
        <taxon>Eukaryota</taxon>
        <taxon>Metazoa</taxon>
        <taxon>Spiralia</taxon>
        <taxon>Lophotrochozoa</taxon>
        <taxon>Mollusca</taxon>
        <taxon>Bivalvia</taxon>
        <taxon>Autobranchia</taxon>
        <taxon>Heteroconchia</taxon>
        <taxon>Euheterodonta</taxon>
        <taxon>Imparidentia</taxon>
        <taxon>Neoheterodontei</taxon>
        <taxon>Myida</taxon>
        <taxon>Dreissenoidea</taxon>
        <taxon>Dreissenidae</taxon>
        <taxon>Dreissena</taxon>
    </lineage>
</organism>
<gene>
    <name evidence="1" type="ORF">DPMN_148628</name>
</gene>